<reference evidence="1" key="1">
    <citation type="submission" date="2018-02" db="EMBL/GenBank/DDBJ databases">
        <title>Rhizophora mucronata_Transcriptome.</title>
        <authorList>
            <person name="Meera S.P."/>
            <person name="Sreeshan A."/>
            <person name="Augustine A."/>
        </authorList>
    </citation>
    <scope>NUCLEOTIDE SEQUENCE</scope>
    <source>
        <tissue evidence="1">Leaf</tissue>
    </source>
</reference>
<protein>
    <submittedName>
        <fullName evidence="1">Uncharacterized protein</fullName>
    </submittedName>
</protein>
<sequence length="48" mass="5236">MMRCLKFLASGSQGFLLSIPWMGSQKLPSPPSSFVPLVSAKPFSKTCF</sequence>
<dbReference type="AlphaFoldDB" id="A0A2P2QP98"/>
<proteinExistence type="predicted"/>
<organism evidence="1">
    <name type="scientific">Rhizophora mucronata</name>
    <name type="common">Asiatic mangrove</name>
    <dbReference type="NCBI Taxonomy" id="61149"/>
    <lineage>
        <taxon>Eukaryota</taxon>
        <taxon>Viridiplantae</taxon>
        <taxon>Streptophyta</taxon>
        <taxon>Embryophyta</taxon>
        <taxon>Tracheophyta</taxon>
        <taxon>Spermatophyta</taxon>
        <taxon>Magnoliopsida</taxon>
        <taxon>eudicotyledons</taxon>
        <taxon>Gunneridae</taxon>
        <taxon>Pentapetalae</taxon>
        <taxon>rosids</taxon>
        <taxon>fabids</taxon>
        <taxon>Malpighiales</taxon>
        <taxon>Rhizophoraceae</taxon>
        <taxon>Rhizophora</taxon>
    </lineage>
</organism>
<evidence type="ECO:0000313" key="1">
    <source>
        <dbReference type="EMBL" id="MBX68856.1"/>
    </source>
</evidence>
<accession>A0A2P2QP98</accession>
<name>A0A2P2QP98_RHIMU</name>
<dbReference type="EMBL" id="GGEC01088372">
    <property type="protein sequence ID" value="MBX68856.1"/>
    <property type="molecule type" value="Transcribed_RNA"/>
</dbReference>